<accession>F0WUF3</accession>
<reference evidence="2" key="1">
    <citation type="journal article" date="2011" name="PLoS Biol.">
        <title>Gene gain and loss during evolution of obligate parasitism in the white rust pathogen of Arabidopsis thaliana.</title>
        <authorList>
            <person name="Kemen E."/>
            <person name="Gardiner A."/>
            <person name="Schultz-Larsen T."/>
            <person name="Kemen A.C."/>
            <person name="Balmuth A.L."/>
            <person name="Robert-Seilaniantz A."/>
            <person name="Bailey K."/>
            <person name="Holub E."/>
            <person name="Studholme D.J."/>
            <person name="Maclean D."/>
            <person name="Jones J.D."/>
        </authorList>
    </citation>
    <scope>NUCLEOTIDE SEQUENCE</scope>
</reference>
<keyword evidence="1" id="KW-0472">Membrane</keyword>
<protein>
    <submittedName>
        <fullName evidence="2">AlNc14C272G9973 protein</fullName>
    </submittedName>
</protein>
<keyword evidence="1" id="KW-1133">Transmembrane helix</keyword>
<keyword evidence="1" id="KW-0812">Transmembrane</keyword>
<gene>
    <name evidence="2" type="primary">AlNc14C272G9973</name>
    <name evidence="2" type="ORF">ALNC14_111770</name>
</gene>
<dbReference type="AlphaFoldDB" id="F0WUF3"/>
<organism evidence="2">
    <name type="scientific">Albugo laibachii Nc14</name>
    <dbReference type="NCBI Taxonomy" id="890382"/>
    <lineage>
        <taxon>Eukaryota</taxon>
        <taxon>Sar</taxon>
        <taxon>Stramenopiles</taxon>
        <taxon>Oomycota</taxon>
        <taxon>Peronosporomycetes</taxon>
        <taxon>Albuginales</taxon>
        <taxon>Albuginaceae</taxon>
        <taxon>Albugo</taxon>
    </lineage>
</organism>
<reference evidence="2" key="2">
    <citation type="submission" date="2011-02" db="EMBL/GenBank/DDBJ databases">
        <authorList>
            <person name="MacLean D."/>
        </authorList>
    </citation>
    <scope>NUCLEOTIDE SEQUENCE</scope>
</reference>
<evidence type="ECO:0000256" key="1">
    <source>
        <dbReference type="SAM" id="Phobius"/>
    </source>
</evidence>
<proteinExistence type="predicted"/>
<evidence type="ECO:0000313" key="2">
    <source>
        <dbReference type="EMBL" id="CCA25033.1"/>
    </source>
</evidence>
<dbReference type="EMBL" id="FR824317">
    <property type="protein sequence ID" value="CCA25033.1"/>
    <property type="molecule type" value="Genomic_DNA"/>
</dbReference>
<sequence length="124" mass="14187">MNTQFRSYWRADCDRSYWISWKRDASYDKSISMKEKRTVLGFLQENYGWTFNLIATHAMFWAVGLPIGLDYGYSSNNYDEKGGVPSGSLGSGAFVITLFVCCLCTLTYATKLTMYLVCKETQCE</sequence>
<feature type="transmembrane region" description="Helical" evidence="1">
    <location>
        <begin position="89"/>
        <end position="109"/>
    </location>
</feature>
<feature type="transmembrane region" description="Helical" evidence="1">
    <location>
        <begin position="47"/>
        <end position="69"/>
    </location>
</feature>
<dbReference type="HOGENOM" id="CLU_163683_0_0_1"/>
<name>F0WUF3_9STRA</name>